<evidence type="ECO:0000313" key="10">
    <source>
        <dbReference type="Proteomes" id="UP000694423"/>
    </source>
</evidence>
<reference evidence="9" key="1">
    <citation type="submission" date="2025-08" db="UniProtKB">
        <authorList>
            <consortium name="Ensembl"/>
        </authorList>
    </citation>
    <scope>IDENTIFICATION</scope>
</reference>
<dbReference type="PANTHER" id="PTHR31386:SF2">
    <property type="entry name" value="SIMILAR TO RIKEN CDNA 2510039O18"/>
    <property type="match status" value="1"/>
</dbReference>
<feature type="compositionally biased region" description="Low complexity" evidence="7">
    <location>
        <begin position="25"/>
        <end position="37"/>
    </location>
</feature>
<comment type="subcellular location">
    <subcellularLocation>
        <location evidence="1">Membrane</location>
        <topology evidence="1">Single-pass type I membrane protein</topology>
    </subcellularLocation>
</comment>
<evidence type="ECO:0000256" key="3">
    <source>
        <dbReference type="ARBA" id="ARBA00022729"/>
    </source>
</evidence>
<proteinExistence type="predicted"/>
<name>A0A8C4KKL7_DRONO</name>
<protein>
    <submittedName>
        <fullName evidence="9">KIAA2013</fullName>
    </submittedName>
</protein>
<dbReference type="InterPro" id="IPR018795">
    <property type="entry name" value="K2013-like"/>
</dbReference>
<dbReference type="Proteomes" id="UP000694423">
    <property type="component" value="Unplaced"/>
</dbReference>
<evidence type="ECO:0000256" key="2">
    <source>
        <dbReference type="ARBA" id="ARBA00022692"/>
    </source>
</evidence>
<evidence type="ECO:0000256" key="1">
    <source>
        <dbReference type="ARBA" id="ARBA00004479"/>
    </source>
</evidence>
<keyword evidence="4 8" id="KW-1133">Transmembrane helix</keyword>
<evidence type="ECO:0000313" key="9">
    <source>
        <dbReference type="Ensembl" id="ENSDNVP00000025395.1"/>
    </source>
</evidence>
<feature type="region of interest" description="Disordered" evidence="7">
    <location>
        <begin position="1"/>
        <end position="48"/>
    </location>
</feature>
<reference evidence="9" key="2">
    <citation type="submission" date="2025-09" db="UniProtKB">
        <authorList>
            <consortium name="Ensembl"/>
        </authorList>
    </citation>
    <scope>IDENTIFICATION</scope>
</reference>
<keyword evidence="6" id="KW-0325">Glycoprotein</keyword>
<evidence type="ECO:0000256" key="7">
    <source>
        <dbReference type="SAM" id="MobiDB-lite"/>
    </source>
</evidence>
<accession>A0A8C4KKL7</accession>
<organism evidence="9 10">
    <name type="scientific">Dromaius novaehollandiae</name>
    <name type="common">Emu</name>
    <dbReference type="NCBI Taxonomy" id="8790"/>
    <lineage>
        <taxon>Eukaryota</taxon>
        <taxon>Metazoa</taxon>
        <taxon>Chordata</taxon>
        <taxon>Craniata</taxon>
        <taxon>Vertebrata</taxon>
        <taxon>Euteleostomi</taxon>
        <taxon>Archelosauria</taxon>
        <taxon>Archosauria</taxon>
        <taxon>Dinosauria</taxon>
        <taxon>Saurischia</taxon>
        <taxon>Theropoda</taxon>
        <taxon>Coelurosauria</taxon>
        <taxon>Aves</taxon>
        <taxon>Palaeognathae</taxon>
        <taxon>Casuariiformes</taxon>
        <taxon>Dromaiidae</taxon>
        <taxon>Dromaius</taxon>
    </lineage>
</organism>
<keyword evidence="10" id="KW-1185">Reference proteome</keyword>
<keyword evidence="2 8" id="KW-0812">Transmembrane</keyword>
<dbReference type="PANTHER" id="PTHR31386">
    <property type="entry name" value="UNCHARACTERIZED PROTEIN KIAA2013"/>
    <property type="match status" value="1"/>
</dbReference>
<feature type="transmembrane region" description="Helical" evidence="8">
    <location>
        <begin position="530"/>
        <end position="552"/>
    </location>
</feature>
<sequence>MQEAAGASATHQTRPAGAGGGGGSSSSSQPRSRPHGGTARGHGPWARPYLGRGASLGSGCAGCSPGRGPRGWGRARRSLRAAPRCWPAAAGTVLKREKQTEMHYARLCTTEALTEYFSPPVISYHCVTVREEVVAHRSRPHLYLQRIRIANPTERVAAFEASAPASAPSLGGRFATSLEKAEERQFLLSSGRLLLPGSPKVVLMVVAAKKLVSRVQVAPKSHFDETMLSVVYTSEPIEASKLEETFSKLREAAKKEMLEVMQMGVEDLFREHQQTWSDLFISGIEMKKITDLHTPSSETVNMTLYYVLSSMPAPLLDPLISGEDREKMEASLNYADHCFSGHATMHAENLWPAKLTSVPQILQLSDLWKLTLQKRGCKGLVAAGVHGLMQGMVLSFGGLQFTENHLQFQADPDVLHNSYSLRGIHYNKDLINLAVLLDAEGKPFLHVSVKFQDKPVRLYACEAGCMNEPVELTSEARGHTFPVMVTQPITPLLYISTDLIHLQDLRHTLHLKAILAHEEHMAKQYPGLPFLFWFSVASLITLFHLFLFKLIYNEYCGPGAKPLFRSKV</sequence>
<evidence type="ECO:0000256" key="8">
    <source>
        <dbReference type="SAM" id="Phobius"/>
    </source>
</evidence>
<evidence type="ECO:0000256" key="5">
    <source>
        <dbReference type="ARBA" id="ARBA00023136"/>
    </source>
</evidence>
<keyword evidence="5 8" id="KW-0472">Membrane</keyword>
<dbReference type="Pfam" id="PF10222">
    <property type="entry name" value="DUF2152"/>
    <property type="match status" value="1"/>
</dbReference>
<keyword evidence="3" id="KW-0732">Signal</keyword>
<evidence type="ECO:0000256" key="6">
    <source>
        <dbReference type="ARBA" id="ARBA00023180"/>
    </source>
</evidence>
<dbReference type="GO" id="GO:0016020">
    <property type="term" value="C:membrane"/>
    <property type="evidence" value="ECO:0007669"/>
    <property type="project" value="UniProtKB-SubCell"/>
</dbReference>
<dbReference type="AlphaFoldDB" id="A0A8C4KKL7"/>
<evidence type="ECO:0000256" key="4">
    <source>
        <dbReference type="ARBA" id="ARBA00022989"/>
    </source>
</evidence>
<dbReference type="Ensembl" id="ENSDNVT00000030734.1">
    <property type="protein sequence ID" value="ENSDNVP00000025395.1"/>
    <property type="gene ID" value="ENSDNVG00000017673.1"/>
</dbReference>